<feature type="transmembrane region" description="Helical" evidence="2">
    <location>
        <begin position="20"/>
        <end position="41"/>
    </location>
</feature>
<name>A0A1X0QBY4_9MICR</name>
<evidence type="ECO:0000313" key="4">
    <source>
        <dbReference type="Proteomes" id="UP000192356"/>
    </source>
</evidence>
<keyword evidence="2" id="KW-1133">Transmembrane helix</keyword>
<evidence type="ECO:0000256" key="2">
    <source>
        <dbReference type="SAM" id="Phobius"/>
    </source>
</evidence>
<accession>A0A1X0QBY4</accession>
<dbReference type="EMBL" id="LVKB01000030">
    <property type="protein sequence ID" value="ORD97276.1"/>
    <property type="molecule type" value="Genomic_DNA"/>
</dbReference>
<sequence>MFIKLFVTLWGFILNIIENIISLVNFLVFSLNLFMNVLIYIKYDISHVMNYIVLYRNNLINIMYLNGLSLFGSIITITRSIKNESLVPIYQLINTFIALGSLFFAYNYKFIINLAKSERLLRKSQESYIKKNKESIKLVNKLTDEYNKEKNKASDLETVISTLKIELIDSEHNKRAYAKLKDKYERLLKQSYRDKTLN</sequence>
<proteinExistence type="predicted"/>
<keyword evidence="4" id="KW-1185">Reference proteome</keyword>
<dbReference type="AlphaFoldDB" id="A0A1X0QBY4"/>
<feature type="coiled-coil region" evidence="1">
    <location>
        <begin position="132"/>
        <end position="166"/>
    </location>
</feature>
<feature type="transmembrane region" description="Helical" evidence="2">
    <location>
        <begin position="62"/>
        <end position="81"/>
    </location>
</feature>
<keyword evidence="2" id="KW-0812">Transmembrane</keyword>
<protein>
    <submittedName>
        <fullName evidence="3">Uncharacterized protein</fullName>
    </submittedName>
</protein>
<reference evidence="3 4" key="1">
    <citation type="journal article" date="2017" name="Environ. Microbiol.">
        <title>Decay of the glycolytic pathway and adaptation to intranuclear parasitism within Enterocytozoonidae microsporidia.</title>
        <authorList>
            <person name="Wiredu Boakye D."/>
            <person name="Jaroenlak P."/>
            <person name="Prachumwat A."/>
            <person name="Williams T.A."/>
            <person name="Bateman K.S."/>
            <person name="Itsathitphaisarn O."/>
            <person name="Sritunyalucksana K."/>
            <person name="Paszkiewicz K.H."/>
            <person name="Moore K.A."/>
            <person name="Stentiford G.D."/>
            <person name="Williams B.A."/>
        </authorList>
    </citation>
    <scope>NUCLEOTIDE SEQUENCE [LARGE SCALE GENOMIC DNA]</scope>
    <source>
        <strain evidence="3 4">GB1</strain>
    </source>
</reference>
<organism evidence="3 4">
    <name type="scientific">Hepatospora eriocheir</name>
    <dbReference type="NCBI Taxonomy" id="1081669"/>
    <lineage>
        <taxon>Eukaryota</taxon>
        <taxon>Fungi</taxon>
        <taxon>Fungi incertae sedis</taxon>
        <taxon>Microsporidia</taxon>
        <taxon>Hepatosporidae</taxon>
        <taxon>Hepatospora</taxon>
    </lineage>
</organism>
<dbReference type="VEuPathDB" id="MicrosporidiaDB:HERIO_837"/>
<comment type="caution">
    <text evidence="3">The sequence shown here is derived from an EMBL/GenBank/DDBJ whole genome shotgun (WGS) entry which is preliminary data.</text>
</comment>
<keyword evidence="2" id="KW-0472">Membrane</keyword>
<evidence type="ECO:0000256" key="1">
    <source>
        <dbReference type="SAM" id="Coils"/>
    </source>
</evidence>
<dbReference type="Proteomes" id="UP000192356">
    <property type="component" value="Unassembled WGS sequence"/>
</dbReference>
<feature type="transmembrane region" description="Helical" evidence="2">
    <location>
        <begin position="87"/>
        <end position="106"/>
    </location>
</feature>
<gene>
    <name evidence="3" type="ORF">HERIO_837</name>
</gene>
<evidence type="ECO:0000313" key="3">
    <source>
        <dbReference type="EMBL" id="ORD97276.1"/>
    </source>
</evidence>
<keyword evidence="1" id="KW-0175">Coiled coil</keyword>
<dbReference type="VEuPathDB" id="MicrosporidiaDB:A0H76_1058"/>